<evidence type="ECO:0000313" key="6">
    <source>
        <dbReference type="Proteomes" id="UP000396862"/>
    </source>
</evidence>
<dbReference type="EMBL" id="BLAU01000001">
    <property type="protein sequence ID" value="GET20342.1"/>
    <property type="molecule type" value="Genomic_DNA"/>
</dbReference>
<name>A0A2P8CLC3_9BACT</name>
<proteinExistence type="inferred from homology"/>
<dbReference type="Pfam" id="PF01541">
    <property type="entry name" value="GIY-YIG"/>
    <property type="match status" value="1"/>
</dbReference>
<dbReference type="SUPFAM" id="SSF82771">
    <property type="entry name" value="GIY-YIG endonuclease"/>
    <property type="match status" value="1"/>
</dbReference>
<evidence type="ECO:0000313" key="3">
    <source>
        <dbReference type="EMBL" id="GET20342.1"/>
    </source>
</evidence>
<comment type="caution">
    <text evidence="4">The sequence shown here is derived from an EMBL/GenBank/DDBJ whole genome shotgun (WGS) entry which is preliminary data.</text>
</comment>
<evidence type="ECO:0000313" key="5">
    <source>
        <dbReference type="Proteomes" id="UP000240621"/>
    </source>
</evidence>
<comment type="similarity">
    <text evidence="1">Belongs to the UPF0213 family.</text>
</comment>
<protein>
    <submittedName>
        <fullName evidence="4">Putative endonuclease</fullName>
    </submittedName>
</protein>
<evidence type="ECO:0000259" key="2">
    <source>
        <dbReference type="PROSITE" id="PS50164"/>
    </source>
</evidence>
<keyword evidence="4" id="KW-0255">Endonuclease</keyword>
<dbReference type="Proteomes" id="UP000396862">
    <property type="component" value="Unassembled WGS sequence"/>
</dbReference>
<evidence type="ECO:0000313" key="4">
    <source>
        <dbReference type="EMBL" id="PSK85723.1"/>
    </source>
</evidence>
<dbReference type="PROSITE" id="PS50164">
    <property type="entry name" value="GIY_YIG"/>
    <property type="match status" value="1"/>
</dbReference>
<sequence length="96" mass="11483">MFYIYILYSPSSDIYYVGSTDNVERRLEEHNYLSENSFTSKHRPWRLKVAFEVGHSRTAALKIEKHIKRQKNRKYIEDIIERNSIDRLIARFSSVG</sequence>
<organism evidence="4 5">
    <name type="scientific">Prolixibacter denitrificans</name>
    <dbReference type="NCBI Taxonomy" id="1541063"/>
    <lineage>
        <taxon>Bacteria</taxon>
        <taxon>Pseudomonadati</taxon>
        <taxon>Bacteroidota</taxon>
        <taxon>Bacteroidia</taxon>
        <taxon>Marinilabiliales</taxon>
        <taxon>Prolixibacteraceae</taxon>
        <taxon>Prolixibacter</taxon>
    </lineage>
</organism>
<reference evidence="4 5" key="1">
    <citation type="submission" date="2018-03" db="EMBL/GenBank/DDBJ databases">
        <title>Genomic Encyclopedia of Archaeal and Bacterial Type Strains, Phase II (KMG-II): from individual species to whole genera.</title>
        <authorList>
            <person name="Goeker M."/>
        </authorList>
    </citation>
    <scope>NUCLEOTIDE SEQUENCE [LARGE SCALE GENOMIC DNA]</scope>
    <source>
        <strain evidence="4 5">DSM 27267</strain>
    </source>
</reference>
<accession>A0A2P8CLC3</accession>
<keyword evidence="4" id="KW-0378">Hydrolase</keyword>
<dbReference type="OrthoDB" id="677560at2"/>
<dbReference type="Proteomes" id="UP000240621">
    <property type="component" value="Unassembled WGS sequence"/>
</dbReference>
<dbReference type="GO" id="GO:0004519">
    <property type="term" value="F:endonuclease activity"/>
    <property type="evidence" value="ECO:0007669"/>
    <property type="project" value="UniProtKB-KW"/>
</dbReference>
<dbReference type="EMBL" id="PYGC01000001">
    <property type="protein sequence ID" value="PSK85723.1"/>
    <property type="molecule type" value="Genomic_DNA"/>
</dbReference>
<gene>
    <name evidence="4" type="ORF">CLV93_101694</name>
    <name evidence="3" type="ORF">JCM18694_05880</name>
</gene>
<dbReference type="InterPro" id="IPR035901">
    <property type="entry name" value="GIY-YIG_endonuc_sf"/>
</dbReference>
<evidence type="ECO:0000256" key="1">
    <source>
        <dbReference type="ARBA" id="ARBA00007435"/>
    </source>
</evidence>
<dbReference type="PANTHER" id="PTHR34477">
    <property type="entry name" value="UPF0213 PROTEIN YHBQ"/>
    <property type="match status" value="1"/>
</dbReference>
<keyword evidence="6" id="KW-1185">Reference proteome</keyword>
<dbReference type="AlphaFoldDB" id="A0A2P8CLC3"/>
<dbReference type="PANTHER" id="PTHR34477:SF1">
    <property type="entry name" value="UPF0213 PROTEIN YHBQ"/>
    <property type="match status" value="1"/>
</dbReference>
<dbReference type="InterPro" id="IPR000305">
    <property type="entry name" value="GIY-YIG_endonuc"/>
</dbReference>
<keyword evidence="4" id="KW-0540">Nuclease</keyword>
<dbReference type="CDD" id="cd10449">
    <property type="entry name" value="GIY-YIG_SLX1_like"/>
    <property type="match status" value="1"/>
</dbReference>
<dbReference type="RefSeq" id="WP_106540737.1">
    <property type="nucleotide sequence ID" value="NZ_BLAU01000001.1"/>
</dbReference>
<dbReference type="Gene3D" id="3.40.1440.10">
    <property type="entry name" value="GIY-YIG endonuclease"/>
    <property type="match status" value="1"/>
</dbReference>
<feature type="domain" description="GIY-YIG" evidence="2">
    <location>
        <begin position="1"/>
        <end position="77"/>
    </location>
</feature>
<dbReference type="InterPro" id="IPR050190">
    <property type="entry name" value="UPF0213_domain"/>
</dbReference>
<reference evidence="3 6" key="2">
    <citation type="submission" date="2019-10" db="EMBL/GenBank/DDBJ databases">
        <title>Prolixibacter strains distinguished by the presence of nitrate reductase genes were adept at nitrate-dependent anaerobic corrosion of metallic iron and carbon steel.</title>
        <authorList>
            <person name="Iino T."/>
            <person name="Shono N."/>
            <person name="Ito K."/>
            <person name="Nakamura R."/>
            <person name="Sueoka K."/>
            <person name="Harayama S."/>
            <person name="Ohkuma M."/>
        </authorList>
    </citation>
    <scope>NUCLEOTIDE SEQUENCE [LARGE SCALE GENOMIC DNA]</scope>
    <source>
        <strain evidence="3 6">MIC1-1</strain>
    </source>
</reference>